<keyword evidence="2" id="KW-1185">Reference proteome</keyword>
<sequence length="116" mass="12372">MALTEEASKMADCYGSLADFADFAGRVHDITEDEAYRYAPPLRPRLSTESHGSIQQRGILVAVPLSQASGATAVGNAAAGPKRQRTRSPHAAAAPASDRVAILWRRNLSGCHRGSR</sequence>
<accession>A0ACB8DQ60</accession>
<evidence type="ECO:0000313" key="1">
    <source>
        <dbReference type="EMBL" id="KAH7974714.1"/>
    </source>
</evidence>
<dbReference type="EMBL" id="CM023479">
    <property type="protein sequence ID" value="KAH7974714.1"/>
    <property type="molecule type" value="Genomic_DNA"/>
</dbReference>
<gene>
    <name evidence="1" type="ORF">HPB49_018395</name>
</gene>
<dbReference type="Proteomes" id="UP000821865">
    <property type="component" value="Chromosome 10"/>
</dbReference>
<evidence type="ECO:0000313" key="2">
    <source>
        <dbReference type="Proteomes" id="UP000821865"/>
    </source>
</evidence>
<proteinExistence type="predicted"/>
<name>A0ACB8DQ60_DERSI</name>
<organism evidence="1 2">
    <name type="scientific">Dermacentor silvarum</name>
    <name type="common">Tick</name>
    <dbReference type="NCBI Taxonomy" id="543639"/>
    <lineage>
        <taxon>Eukaryota</taxon>
        <taxon>Metazoa</taxon>
        <taxon>Ecdysozoa</taxon>
        <taxon>Arthropoda</taxon>
        <taxon>Chelicerata</taxon>
        <taxon>Arachnida</taxon>
        <taxon>Acari</taxon>
        <taxon>Parasitiformes</taxon>
        <taxon>Ixodida</taxon>
        <taxon>Ixodoidea</taxon>
        <taxon>Ixodidae</taxon>
        <taxon>Rhipicephalinae</taxon>
        <taxon>Dermacentor</taxon>
    </lineage>
</organism>
<comment type="caution">
    <text evidence="1">The sequence shown here is derived from an EMBL/GenBank/DDBJ whole genome shotgun (WGS) entry which is preliminary data.</text>
</comment>
<reference evidence="1" key="1">
    <citation type="submission" date="2020-05" db="EMBL/GenBank/DDBJ databases">
        <title>Large-scale comparative analyses of tick genomes elucidate their genetic diversity and vector capacities.</title>
        <authorList>
            <person name="Jia N."/>
            <person name="Wang J."/>
            <person name="Shi W."/>
            <person name="Du L."/>
            <person name="Sun Y."/>
            <person name="Zhan W."/>
            <person name="Jiang J."/>
            <person name="Wang Q."/>
            <person name="Zhang B."/>
            <person name="Ji P."/>
            <person name="Sakyi L.B."/>
            <person name="Cui X."/>
            <person name="Yuan T."/>
            <person name="Jiang B."/>
            <person name="Yang W."/>
            <person name="Lam T.T.-Y."/>
            <person name="Chang Q."/>
            <person name="Ding S."/>
            <person name="Wang X."/>
            <person name="Zhu J."/>
            <person name="Ruan X."/>
            <person name="Zhao L."/>
            <person name="Wei J."/>
            <person name="Que T."/>
            <person name="Du C."/>
            <person name="Cheng J."/>
            <person name="Dai P."/>
            <person name="Han X."/>
            <person name="Huang E."/>
            <person name="Gao Y."/>
            <person name="Liu J."/>
            <person name="Shao H."/>
            <person name="Ye R."/>
            <person name="Li L."/>
            <person name="Wei W."/>
            <person name="Wang X."/>
            <person name="Wang C."/>
            <person name="Yang T."/>
            <person name="Huo Q."/>
            <person name="Li W."/>
            <person name="Guo W."/>
            <person name="Chen H."/>
            <person name="Zhou L."/>
            <person name="Ni X."/>
            <person name="Tian J."/>
            <person name="Zhou Y."/>
            <person name="Sheng Y."/>
            <person name="Liu T."/>
            <person name="Pan Y."/>
            <person name="Xia L."/>
            <person name="Li J."/>
            <person name="Zhao F."/>
            <person name="Cao W."/>
        </authorList>
    </citation>
    <scope>NUCLEOTIDE SEQUENCE</scope>
    <source>
        <strain evidence="1">Dsil-2018</strain>
    </source>
</reference>
<protein>
    <submittedName>
        <fullName evidence="1">Uncharacterized protein</fullName>
    </submittedName>
</protein>